<dbReference type="InterPro" id="IPR005625">
    <property type="entry name" value="PepSY-ass_TM"/>
</dbReference>
<protein>
    <submittedName>
        <fullName evidence="2">Peptidase</fullName>
    </submittedName>
</protein>
<dbReference type="AlphaFoldDB" id="A0A177NC97"/>
<dbReference type="RefSeq" id="WP_064030589.1">
    <property type="nucleotide sequence ID" value="NZ_LUUK01000191.1"/>
</dbReference>
<dbReference type="STRING" id="702114.A1355_00550"/>
<feature type="transmembrane region" description="Helical" evidence="1">
    <location>
        <begin position="236"/>
        <end position="255"/>
    </location>
</feature>
<dbReference type="PANTHER" id="PTHR34219">
    <property type="entry name" value="IRON-REGULATED INNER MEMBRANE PROTEIN-RELATED"/>
    <property type="match status" value="1"/>
</dbReference>
<feature type="transmembrane region" description="Helical" evidence="1">
    <location>
        <begin position="382"/>
        <end position="403"/>
    </location>
</feature>
<organism evidence="2 3">
    <name type="scientific">Methylomonas koyamae</name>
    <dbReference type="NCBI Taxonomy" id="702114"/>
    <lineage>
        <taxon>Bacteria</taxon>
        <taxon>Pseudomonadati</taxon>
        <taxon>Pseudomonadota</taxon>
        <taxon>Gammaproteobacteria</taxon>
        <taxon>Methylococcales</taxon>
        <taxon>Methylococcaceae</taxon>
        <taxon>Methylomonas</taxon>
    </lineage>
</organism>
<evidence type="ECO:0000256" key="1">
    <source>
        <dbReference type="SAM" id="Phobius"/>
    </source>
</evidence>
<dbReference type="OrthoDB" id="5294804at2"/>
<proteinExistence type="predicted"/>
<comment type="caution">
    <text evidence="2">The sequence shown here is derived from an EMBL/GenBank/DDBJ whole genome shotgun (WGS) entry which is preliminary data.</text>
</comment>
<evidence type="ECO:0000313" key="2">
    <source>
        <dbReference type="EMBL" id="OAI15668.1"/>
    </source>
</evidence>
<dbReference type="EMBL" id="LUUK01000191">
    <property type="protein sequence ID" value="OAI15668.1"/>
    <property type="molecule type" value="Genomic_DNA"/>
</dbReference>
<keyword evidence="3" id="KW-1185">Reference proteome</keyword>
<feature type="transmembrane region" description="Helical" evidence="1">
    <location>
        <begin position="40"/>
        <end position="65"/>
    </location>
</feature>
<keyword evidence="1" id="KW-0472">Membrane</keyword>
<dbReference type="Proteomes" id="UP000077628">
    <property type="component" value="Unassembled WGS sequence"/>
</dbReference>
<accession>A0A177NC97</accession>
<gene>
    <name evidence="2" type="ORF">A1355_00550</name>
</gene>
<sequence length="423" mass="47838">MKRRSYSLLHLPEKVVSIASLIGDRNLSRLKARRKFWLRVHLWLGLVLGVLLSIYGVTGSILVFYPEIEEWLYPKVLVVEQPANTQYRPLAEIFAAGNSVMPATAKHAFAYYPRNREAAFKLRFVVPISATVQEQWLVGVNPYSAEVTGKFLQHRSDEWLPATFIDLMFELHYALLIPSKDISRVVVGLSAALLMISTLTGLIVWWPLTGQWRNALTFKRGAGKVRLNYDLHKTSGFYTLLVMLPVLFSGIYMVLPHHVVPVLELFSPATYRYWFESKPPYPNAPAIGMDQAVAIAVQQYPQGRPHWIYGAPNPTQTYTVCQDGVDAPGSLLQRRCTVIDRYSGVILDRDDPSLSTATAGEILTHWQWPLHSGQAFGTSGRILVFVTGLACPVLFVTGLIRWLQKRRSAIRPRLTRLPERTAR</sequence>
<feature type="transmembrane region" description="Helical" evidence="1">
    <location>
        <begin position="185"/>
        <end position="208"/>
    </location>
</feature>
<reference evidence="3" key="1">
    <citation type="submission" date="2016-03" db="EMBL/GenBank/DDBJ databases">
        <authorList>
            <person name="Heylen K."/>
            <person name="De Vos P."/>
            <person name="Vekeman B."/>
        </authorList>
    </citation>
    <scope>NUCLEOTIDE SEQUENCE [LARGE SCALE GENOMIC DNA]</scope>
    <source>
        <strain evidence="3">R-45383</strain>
    </source>
</reference>
<keyword evidence="1" id="KW-0812">Transmembrane</keyword>
<keyword evidence="1" id="KW-1133">Transmembrane helix</keyword>
<name>A0A177NC97_9GAMM</name>
<dbReference type="Pfam" id="PF03929">
    <property type="entry name" value="PepSY_TM"/>
    <property type="match status" value="1"/>
</dbReference>
<evidence type="ECO:0000313" key="3">
    <source>
        <dbReference type="Proteomes" id="UP000077628"/>
    </source>
</evidence>